<evidence type="ECO:0000313" key="1">
    <source>
        <dbReference type="EMBL" id="KAK9883453.1"/>
    </source>
</evidence>
<evidence type="ECO:0000313" key="2">
    <source>
        <dbReference type="Proteomes" id="UP001431783"/>
    </source>
</evidence>
<organism evidence="1 2">
    <name type="scientific">Henosepilachna vigintioctopunctata</name>
    <dbReference type="NCBI Taxonomy" id="420089"/>
    <lineage>
        <taxon>Eukaryota</taxon>
        <taxon>Metazoa</taxon>
        <taxon>Ecdysozoa</taxon>
        <taxon>Arthropoda</taxon>
        <taxon>Hexapoda</taxon>
        <taxon>Insecta</taxon>
        <taxon>Pterygota</taxon>
        <taxon>Neoptera</taxon>
        <taxon>Endopterygota</taxon>
        <taxon>Coleoptera</taxon>
        <taxon>Polyphaga</taxon>
        <taxon>Cucujiformia</taxon>
        <taxon>Coccinelloidea</taxon>
        <taxon>Coccinellidae</taxon>
        <taxon>Epilachninae</taxon>
        <taxon>Epilachnini</taxon>
        <taxon>Henosepilachna</taxon>
    </lineage>
</organism>
<comment type="caution">
    <text evidence="1">The sequence shown here is derived from an EMBL/GenBank/DDBJ whole genome shotgun (WGS) entry which is preliminary data.</text>
</comment>
<name>A0AAW1UQH0_9CUCU</name>
<sequence>MINTDNLYRWLTEEPSSLWSKDHQWSVPLASEFLRTLFRLRQIGRGGRKGAPSRSATAAMGGGALDHISKFNYAAVRGQSDSAARS</sequence>
<gene>
    <name evidence="1" type="ORF">WA026_001631</name>
</gene>
<dbReference type="Proteomes" id="UP001431783">
    <property type="component" value="Unassembled WGS sequence"/>
</dbReference>
<dbReference type="EMBL" id="JARQZJ010000091">
    <property type="protein sequence ID" value="KAK9883453.1"/>
    <property type="molecule type" value="Genomic_DNA"/>
</dbReference>
<dbReference type="AlphaFoldDB" id="A0AAW1UQH0"/>
<reference evidence="1 2" key="1">
    <citation type="submission" date="2023-03" db="EMBL/GenBank/DDBJ databases">
        <title>Genome insight into feeding habits of ladybird beetles.</title>
        <authorList>
            <person name="Li H.-S."/>
            <person name="Huang Y.-H."/>
            <person name="Pang H."/>
        </authorList>
    </citation>
    <scope>NUCLEOTIDE SEQUENCE [LARGE SCALE GENOMIC DNA]</scope>
    <source>
        <strain evidence="1">SYSU_2023b</strain>
        <tissue evidence="1">Whole body</tissue>
    </source>
</reference>
<proteinExistence type="predicted"/>
<protein>
    <submittedName>
        <fullName evidence="1">Uncharacterized protein</fullName>
    </submittedName>
</protein>
<keyword evidence="2" id="KW-1185">Reference proteome</keyword>
<accession>A0AAW1UQH0</accession>